<dbReference type="EMBL" id="JAGKHQ010000005">
    <property type="protein sequence ID" value="KAG7516971.1"/>
    <property type="molecule type" value="Genomic_DNA"/>
</dbReference>
<dbReference type="PANTHER" id="PTHR11890">
    <property type="entry name" value="INTERLEUKIN-1 RECEPTOR FAMILY MEMBER"/>
    <property type="match status" value="1"/>
</dbReference>
<dbReference type="PROSITE" id="PS50835">
    <property type="entry name" value="IG_LIKE"/>
    <property type="match status" value="1"/>
</dbReference>
<keyword evidence="6" id="KW-0675">Receptor</keyword>
<dbReference type="InterPro" id="IPR007110">
    <property type="entry name" value="Ig-like_dom"/>
</dbReference>
<proteinExistence type="predicted"/>
<evidence type="ECO:0000256" key="4">
    <source>
        <dbReference type="SAM" id="SignalP"/>
    </source>
</evidence>
<sequence>MKQSSLVKALVSLCLLAADGFLVTEDGSPSIIGAERVKFRARLGQPLVLQCDAFTNREHGVTLVYWLINGSFPEDICNSSRIVESNESTLKESVIVQRSLLLKNVTTEDFKSTFACVVMNAVGVAQKHVKVTAKGRHCY</sequence>
<dbReference type="PANTHER" id="PTHR11890:SF20">
    <property type="entry name" value="INTERLEUKIN-1 RECEPTOR ACCESSORY PROTEIN"/>
    <property type="match status" value="1"/>
</dbReference>
<dbReference type="Proteomes" id="UP000693946">
    <property type="component" value="Linkage Group LG13"/>
</dbReference>
<evidence type="ECO:0000256" key="2">
    <source>
        <dbReference type="ARBA" id="ARBA00023180"/>
    </source>
</evidence>
<keyword evidence="7" id="KW-1185">Reference proteome</keyword>
<dbReference type="InterPro" id="IPR055139">
    <property type="entry name" value="IL18BP-like_dom"/>
</dbReference>
<comment type="caution">
    <text evidence="6">The sequence shown here is derived from an EMBL/GenBank/DDBJ whole genome shotgun (WGS) entry which is preliminary data.</text>
</comment>
<dbReference type="InterPro" id="IPR015621">
    <property type="entry name" value="IL-1_rcpt_fam"/>
</dbReference>
<evidence type="ECO:0000313" key="6">
    <source>
        <dbReference type="EMBL" id="KAG7516971.1"/>
    </source>
</evidence>
<accession>A0AAV6SGR4</accession>
<organism evidence="6 7">
    <name type="scientific">Solea senegalensis</name>
    <name type="common">Senegalese sole</name>
    <dbReference type="NCBI Taxonomy" id="28829"/>
    <lineage>
        <taxon>Eukaryota</taxon>
        <taxon>Metazoa</taxon>
        <taxon>Chordata</taxon>
        <taxon>Craniata</taxon>
        <taxon>Vertebrata</taxon>
        <taxon>Euteleostomi</taxon>
        <taxon>Actinopterygii</taxon>
        <taxon>Neopterygii</taxon>
        <taxon>Teleostei</taxon>
        <taxon>Neoteleostei</taxon>
        <taxon>Acanthomorphata</taxon>
        <taxon>Carangaria</taxon>
        <taxon>Pleuronectiformes</taxon>
        <taxon>Pleuronectoidei</taxon>
        <taxon>Soleidae</taxon>
        <taxon>Solea</taxon>
    </lineage>
</organism>
<feature type="signal peptide" evidence="4">
    <location>
        <begin position="1"/>
        <end position="20"/>
    </location>
</feature>
<feature type="domain" description="Ig-like" evidence="5">
    <location>
        <begin position="29"/>
        <end position="132"/>
    </location>
</feature>
<gene>
    <name evidence="6" type="ORF">JOB18_045846</name>
</gene>
<protein>
    <submittedName>
        <fullName evidence="6">Interleukin-1 receptor accessory 2-like</fullName>
    </submittedName>
</protein>
<name>A0AAV6SGR4_SOLSE</name>
<evidence type="ECO:0000256" key="1">
    <source>
        <dbReference type="ARBA" id="ARBA00023157"/>
    </source>
</evidence>
<keyword evidence="3" id="KW-0393">Immunoglobulin domain</keyword>
<evidence type="ECO:0000313" key="7">
    <source>
        <dbReference type="Proteomes" id="UP000693946"/>
    </source>
</evidence>
<keyword evidence="4" id="KW-0732">Signal</keyword>
<keyword evidence="1" id="KW-1015">Disulfide bond</keyword>
<keyword evidence="2" id="KW-0325">Glycoprotein</keyword>
<feature type="chain" id="PRO_5043574408" evidence="4">
    <location>
        <begin position="21"/>
        <end position="139"/>
    </location>
</feature>
<dbReference type="Pfam" id="PF22009">
    <property type="entry name" value="YLDV-IL18BP-like"/>
    <property type="match status" value="1"/>
</dbReference>
<evidence type="ECO:0000256" key="3">
    <source>
        <dbReference type="ARBA" id="ARBA00023319"/>
    </source>
</evidence>
<evidence type="ECO:0000259" key="5">
    <source>
        <dbReference type="PROSITE" id="PS50835"/>
    </source>
</evidence>
<reference evidence="6 7" key="1">
    <citation type="journal article" date="2021" name="Sci. Rep.">
        <title>Chromosome anchoring in Senegalese sole (Solea senegalensis) reveals sex-associated markers and genome rearrangements in flatfish.</title>
        <authorList>
            <person name="Guerrero-Cozar I."/>
            <person name="Gomez-Garrido J."/>
            <person name="Berbel C."/>
            <person name="Martinez-Blanch J.F."/>
            <person name="Alioto T."/>
            <person name="Claros M.G."/>
            <person name="Gagnaire P.A."/>
            <person name="Manchado M."/>
        </authorList>
    </citation>
    <scope>NUCLEOTIDE SEQUENCE [LARGE SCALE GENOMIC DNA]</scope>
    <source>
        <strain evidence="6">Sse05_10M</strain>
    </source>
</reference>
<dbReference type="AlphaFoldDB" id="A0AAV6SGR4"/>